<dbReference type="InterPro" id="IPR036322">
    <property type="entry name" value="WD40_repeat_dom_sf"/>
</dbReference>
<feature type="repeat" description="WD" evidence="4">
    <location>
        <begin position="246"/>
        <end position="288"/>
    </location>
</feature>
<feature type="compositionally biased region" description="Acidic residues" evidence="5">
    <location>
        <begin position="515"/>
        <end position="526"/>
    </location>
</feature>
<keyword evidence="3" id="KW-0677">Repeat</keyword>
<keyword evidence="2 4" id="KW-0853">WD repeat</keyword>
<feature type="domain" description="Anaphase-promoting complex subunit 4-like WD40" evidence="6">
    <location>
        <begin position="245"/>
        <end position="302"/>
    </location>
</feature>
<dbReference type="PANTHER" id="PTHR14091:SF0">
    <property type="entry name" value="PERIODIC TRYPTOPHAN PROTEIN 1 HOMOLOG"/>
    <property type="match status" value="1"/>
</dbReference>
<feature type="compositionally biased region" description="Basic and acidic residues" evidence="5">
    <location>
        <begin position="52"/>
        <end position="70"/>
    </location>
</feature>
<keyword evidence="8" id="KW-1185">Reference proteome</keyword>
<sequence length="526" mass="59267">MISALAWIKKGAAKQFPDKYNLSEEEYQRISSLTEQQVNDAKEDLNNALKNENAEIKDESMATDKPANKNDDDDELAEYNLDDYDNEVKNERGPQIFSNLAGLTYYSNNKEDPYITLDDAEDEKEEMNELEILPTDNLLITAKTEDDISHLEIYTYIEEEDNLYIHHDIMLPSFPLCVEWLDFKLGRKANEPGTGNYVAVGTFDPTIEIWDLDTVDAMYPDVILGENKKRGKKNKNKNKNNGKINNERHTAAVMGLSWNKTHRNLLASSSADTTVKLWDIQTAQCMHSYNHHKDKVQAVQWNPAETTVLLTGSYDKRVCCFDSRSPQAVSEWGLTADVECLKWNPHQPELFYVSTEDGLVKCFDARTSQSKELFTLQAHDGPVSALDVNPLIRDCIMTGSVDKQVRIWNIANNQPSCVISRNLDVGKVFSASFSLDSPFLAAVSGSKGKVAIWNTVDNATVRNTFGDRISNLPETTNTTNNVEKSEVVTLPDDKEPESDSEEGEGANDDEKGMDVDEEDEDEEDDE</sequence>
<dbReference type="InterPro" id="IPR020472">
    <property type="entry name" value="WD40_PAC1"/>
</dbReference>
<dbReference type="AlphaFoldDB" id="A0A1Y1XG35"/>
<feature type="compositionally biased region" description="Polar residues" evidence="5">
    <location>
        <begin position="472"/>
        <end position="482"/>
    </location>
</feature>
<feature type="compositionally biased region" description="Acidic residues" evidence="5">
    <location>
        <begin position="494"/>
        <end position="507"/>
    </location>
</feature>
<dbReference type="STRING" id="1754192.A0A1Y1XG35"/>
<dbReference type="PRINTS" id="PR00320">
    <property type="entry name" value="GPROTEINBRPT"/>
</dbReference>
<evidence type="ECO:0000256" key="2">
    <source>
        <dbReference type="ARBA" id="ARBA00022574"/>
    </source>
</evidence>
<dbReference type="InterPro" id="IPR019775">
    <property type="entry name" value="WD40_repeat_CS"/>
</dbReference>
<dbReference type="PROSITE" id="PS00678">
    <property type="entry name" value="WD_REPEATS_1"/>
    <property type="match status" value="2"/>
</dbReference>
<reference evidence="7 8" key="1">
    <citation type="submission" date="2016-08" db="EMBL/GenBank/DDBJ databases">
        <title>A Parts List for Fungal Cellulosomes Revealed by Comparative Genomics.</title>
        <authorList>
            <consortium name="DOE Joint Genome Institute"/>
            <person name="Haitjema C.H."/>
            <person name="Gilmore S.P."/>
            <person name="Henske J.K."/>
            <person name="Solomon K.V."/>
            <person name="De Groot R."/>
            <person name="Kuo A."/>
            <person name="Mondo S.J."/>
            <person name="Salamov A.A."/>
            <person name="Labutti K."/>
            <person name="Zhao Z."/>
            <person name="Chiniquy J."/>
            <person name="Barry K."/>
            <person name="Brewer H.M."/>
            <person name="Purvine S.O."/>
            <person name="Wright A.T."/>
            <person name="Boxma B."/>
            <person name="Van Alen T."/>
            <person name="Hackstein J.H."/>
            <person name="Baker S.E."/>
            <person name="Grigoriev I.V."/>
            <person name="O'Malley M.A."/>
        </authorList>
    </citation>
    <scope>NUCLEOTIDE SEQUENCE [LARGE SCALE GENOMIC DNA]</scope>
    <source>
        <strain evidence="7 8">S4</strain>
    </source>
</reference>
<dbReference type="SUPFAM" id="SSF50978">
    <property type="entry name" value="WD40 repeat-like"/>
    <property type="match status" value="1"/>
</dbReference>
<dbReference type="GO" id="GO:0005634">
    <property type="term" value="C:nucleus"/>
    <property type="evidence" value="ECO:0007669"/>
    <property type="project" value="TreeGrafter"/>
</dbReference>
<protein>
    <submittedName>
        <fullName evidence="7">WD40 repeat-like protein</fullName>
    </submittedName>
</protein>
<dbReference type="Gene3D" id="2.130.10.10">
    <property type="entry name" value="YVTN repeat-like/Quinoprotein amine dehydrogenase"/>
    <property type="match status" value="2"/>
</dbReference>
<comment type="caution">
    <text evidence="7">The sequence shown here is derived from an EMBL/GenBank/DDBJ whole genome shotgun (WGS) entry which is preliminary data.</text>
</comment>
<dbReference type="Pfam" id="PF00400">
    <property type="entry name" value="WD40"/>
    <property type="match status" value="1"/>
</dbReference>
<gene>
    <name evidence="7" type="ORF">BCR32DRAFT_262554</name>
</gene>
<dbReference type="GO" id="GO:0006364">
    <property type="term" value="P:rRNA processing"/>
    <property type="evidence" value="ECO:0007669"/>
    <property type="project" value="EnsemblFungi"/>
</dbReference>
<evidence type="ECO:0000256" key="1">
    <source>
        <dbReference type="ARBA" id="ARBA00022553"/>
    </source>
</evidence>
<dbReference type="PANTHER" id="PTHR14091">
    <property type="entry name" value="PERIODIC TRYPTOPHAN PROTEIN 1"/>
    <property type="match status" value="1"/>
</dbReference>
<feature type="repeat" description="WD" evidence="4">
    <location>
        <begin position="376"/>
        <end position="418"/>
    </location>
</feature>
<name>A0A1Y1XG35_9FUNG</name>
<dbReference type="PROSITE" id="PS50082">
    <property type="entry name" value="WD_REPEATS_2"/>
    <property type="match status" value="3"/>
</dbReference>
<dbReference type="EMBL" id="MCFG01000047">
    <property type="protein sequence ID" value="ORX84715.1"/>
    <property type="molecule type" value="Genomic_DNA"/>
</dbReference>
<dbReference type="Proteomes" id="UP000193944">
    <property type="component" value="Unassembled WGS sequence"/>
</dbReference>
<feature type="region of interest" description="Disordered" evidence="5">
    <location>
        <begin position="45"/>
        <end position="75"/>
    </location>
</feature>
<accession>A0A1Y1XG35</accession>
<dbReference type="SMART" id="SM00320">
    <property type="entry name" value="WD40"/>
    <property type="match status" value="6"/>
</dbReference>
<evidence type="ECO:0000256" key="5">
    <source>
        <dbReference type="SAM" id="MobiDB-lite"/>
    </source>
</evidence>
<dbReference type="InterPro" id="IPR015943">
    <property type="entry name" value="WD40/YVTN_repeat-like_dom_sf"/>
</dbReference>
<evidence type="ECO:0000256" key="4">
    <source>
        <dbReference type="PROSITE-ProRule" id="PRU00221"/>
    </source>
</evidence>
<dbReference type="InterPro" id="IPR044285">
    <property type="entry name" value="PWP1"/>
</dbReference>
<dbReference type="PROSITE" id="PS50294">
    <property type="entry name" value="WD_REPEATS_REGION"/>
    <property type="match status" value="2"/>
</dbReference>
<feature type="region of interest" description="Disordered" evidence="5">
    <location>
        <begin position="470"/>
        <end position="526"/>
    </location>
</feature>
<feature type="repeat" description="WD" evidence="4">
    <location>
        <begin position="289"/>
        <end position="331"/>
    </location>
</feature>
<dbReference type="InterPro" id="IPR001680">
    <property type="entry name" value="WD40_rpt"/>
</dbReference>
<organism evidence="7 8">
    <name type="scientific">Anaeromyces robustus</name>
    <dbReference type="NCBI Taxonomy" id="1754192"/>
    <lineage>
        <taxon>Eukaryota</taxon>
        <taxon>Fungi</taxon>
        <taxon>Fungi incertae sedis</taxon>
        <taxon>Chytridiomycota</taxon>
        <taxon>Chytridiomycota incertae sedis</taxon>
        <taxon>Neocallimastigomycetes</taxon>
        <taxon>Neocallimastigales</taxon>
        <taxon>Neocallimastigaceae</taxon>
        <taxon>Anaeromyces</taxon>
    </lineage>
</organism>
<reference evidence="7 8" key="2">
    <citation type="submission" date="2016-08" db="EMBL/GenBank/DDBJ databases">
        <title>Pervasive Adenine N6-methylation of Active Genes in Fungi.</title>
        <authorList>
            <consortium name="DOE Joint Genome Institute"/>
            <person name="Mondo S.J."/>
            <person name="Dannebaum R.O."/>
            <person name="Kuo R.C."/>
            <person name="Labutti K."/>
            <person name="Haridas S."/>
            <person name="Kuo A."/>
            <person name="Salamov A."/>
            <person name="Ahrendt S.R."/>
            <person name="Lipzen A."/>
            <person name="Sullivan W."/>
            <person name="Andreopoulos W.B."/>
            <person name="Clum A."/>
            <person name="Lindquist E."/>
            <person name="Daum C."/>
            <person name="Ramamoorthy G.K."/>
            <person name="Gryganskyi A."/>
            <person name="Culley D."/>
            <person name="Magnuson J.K."/>
            <person name="James T.Y."/>
            <person name="O'Malley M.A."/>
            <person name="Stajich J.E."/>
            <person name="Spatafora J.W."/>
            <person name="Visel A."/>
            <person name="Grigoriev I.V."/>
        </authorList>
    </citation>
    <scope>NUCLEOTIDE SEQUENCE [LARGE SCALE GENOMIC DNA]</scope>
    <source>
        <strain evidence="7 8">S4</strain>
    </source>
</reference>
<dbReference type="Pfam" id="PF12894">
    <property type="entry name" value="ANAPC4_WD40"/>
    <property type="match status" value="1"/>
</dbReference>
<evidence type="ECO:0000256" key="3">
    <source>
        <dbReference type="ARBA" id="ARBA00022737"/>
    </source>
</evidence>
<keyword evidence="1" id="KW-0597">Phosphoprotein</keyword>
<evidence type="ECO:0000313" key="7">
    <source>
        <dbReference type="EMBL" id="ORX84715.1"/>
    </source>
</evidence>
<dbReference type="OrthoDB" id="270624at2759"/>
<proteinExistence type="predicted"/>
<dbReference type="InterPro" id="IPR024977">
    <property type="entry name" value="Apc4-like_WD40_dom"/>
</dbReference>
<evidence type="ECO:0000313" key="8">
    <source>
        <dbReference type="Proteomes" id="UP000193944"/>
    </source>
</evidence>
<evidence type="ECO:0000259" key="6">
    <source>
        <dbReference type="Pfam" id="PF12894"/>
    </source>
</evidence>